<organism evidence="1 2">
    <name type="scientific">Candidatus Sungbacteria bacterium RIFCSPLOWO2_01_FULL_60_25</name>
    <dbReference type="NCBI Taxonomy" id="1802281"/>
    <lineage>
        <taxon>Bacteria</taxon>
        <taxon>Candidatus Sungiibacteriota</taxon>
    </lineage>
</organism>
<reference evidence="1 2" key="1">
    <citation type="journal article" date="2016" name="Nat. Commun.">
        <title>Thousands of microbial genomes shed light on interconnected biogeochemical processes in an aquifer system.</title>
        <authorList>
            <person name="Anantharaman K."/>
            <person name="Brown C.T."/>
            <person name="Hug L.A."/>
            <person name="Sharon I."/>
            <person name="Castelle C.J."/>
            <person name="Probst A.J."/>
            <person name="Thomas B.C."/>
            <person name="Singh A."/>
            <person name="Wilkins M.J."/>
            <person name="Karaoz U."/>
            <person name="Brodie E.L."/>
            <person name="Williams K.H."/>
            <person name="Hubbard S.S."/>
            <person name="Banfield J.F."/>
        </authorList>
    </citation>
    <scope>NUCLEOTIDE SEQUENCE [LARGE SCALE GENOMIC DNA]</scope>
</reference>
<dbReference type="Proteomes" id="UP000178977">
    <property type="component" value="Unassembled WGS sequence"/>
</dbReference>
<dbReference type="AlphaFoldDB" id="A0A1G2LCA9"/>
<dbReference type="EMBL" id="MHQT01000041">
    <property type="protein sequence ID" value="OHA08422.1"/>
    <property type="molecule type" value="Genomic_DNA"/>
</dbReference>
<dbReference type="InterPro" id="IPR014717">
    <property type="entry name" value="Transl_elong_EF1B/ribsomal_bS6"/>
</dbReference>
<accession>A0A1G2LCA9</accession>
<evidence type="ECO:0008006" key="3">
    <source>
        <dbReference type="Google" id="ProtNLM"/>
    </source>
</evidence>
<proteinExistence type="predicted"/>
<dbReference type="Gene3D" id="3.30.70.60">
    <property type="match status" value="1"/>
</dbReference>
<evidence type="ECO:0000313" key="1">
    <source>
        <dbReference type="EMBL" id="OHA08422.1"/>
    </source>
</evidence>
<name>A0A1G2LCA9_9BACT</name>
<comment type="caution">
    <text evidence="1">The sequence shown here is derived from an EMBL/GenBank/DDBJ whole genome shotgun (WGS) entry which is preliminary data.</text>
</comment>
<gene>
    <name evidence="1" type="ORF">A3A44_00260</name>
</gene>
<sequence length="176" mass="19448">MQALIGLFLIGIAAAGWLFLVQPEWVLMRSLRQDVAGVRALRDEIEGLIAKRDELYQEYQAIPPKDVARLMAVAPEDPKTLGMIVTLESLANQSGVTLKQVEFSSPGGGGMGADAGAFRTIPVSFSIDGTYDGFLLFLKNIERNARLIDVTDFAFSELNPSQRMGFSIRGKMFYRR</sequence>
<dbReference type="STRING" id="1802281.A3A44_00260"/>
<protein>
    <recommendedName>
        <fullName evidence="3">Pilus assembly protein PilO</fullName>
    </recommendedName>
</protein>
<evidence type="ECO:0000313" key="2">
    <source>
        <dbReference type="Proteomes" id="UP000178977"/>
    </source>
</evidence>